<evidence type="ECO:0000313" key="2">
    <source>
        <dbReference type="EMBL" id="KKQ35710.1"/>
    </source>
</evidence>
<keyword evidence="1" id="KW-0175">Coiled coil</keyword>
<protein>
    <submittedName>
        <fullName evidence="2">WsbH</fullName>
    </submittedName>
</protein>
<dbReference type="EMBL" id="LBTH01000017">
    <property type="protein sequence ID" value="KKQ35710.1"/>
    <property type="molecule type" value="Genomic_DNA"/>
</dbReference>
<dbReference type="Proteomes" id="UP000034852">
    <property type="component" value="Unassembled WGS sequence"/>
</dbReference>
<gene>
    <name evidence="2" type="ORF">US52_C0017G0007</name>
</gene>
<evidence type="ECO:0000313" key="3">
    <source>
        <dbReference type="Proteomes" id="UP000034852"/>
    </source>
</evidence>
<dbReference type="SUPFAM" id="SSF53756">
    <property type="entry name" value="UDP-Glycosyltransferase/glycogen phosphorylase"/>
    <property type="match status" value="1"/>
</dbReference>
<accession>A0A0G0HB18</accession>
<evidence type="ECO:0000256" key="1">
    <source>
        <dbReference type="SAM" id="Coils"/>
    </source>
</evidence>
<organism evidence="2 3">
    <name type="scientific">candidate division WS6 bacterium GW2011_GWA2_37_6</name>
    <dbReference type="NCBI Taxonomy" id="1619087"/>
    <lineage>
        <taxon>Bacteria</taxon>
        <taxon>Candidatus Dojkabacteria</taxon>
    </lineage>
</organism>
<sequence>MKILLTTHHLKDFAGSELNTYDLALQLRAMGHKLTIATFQYQDPIRSLFEKEKLDVVNLLEKKLSNKKYDLIWAQHFIVLNYVLFVEGVSAPKVVYRSLSNYEPLEYPPSYTKELSLCLAISKENKDFLLKEGFEKSKIVIFPNSVREEFFTNKQKANKEKITSIMIASNHIPTELLKAVNLLRKKRIKVDIYGLGHKFEHITPSLLGKYDVVVSIGRTVQYALAMGKPIFCYDRFGGPGYITNKNFEAAEKYNFSGRGFDRIMDHSEITSEIINNYSKAIKYSKGLKDVCQDKFSLQRNASQIFNRLEKSGSNVDLLAIKKQLTGIHKITEIYASELRRSIERDKYIQKKEQDISEFKVRIKRQEKAIKDQSKIINQLKERIASTIEGRIINLKRKVFN</sequence>
<dbReference type="AlphaFoldDB" id="A0A0G0HB18"/>
<proteinExistence type="predicted"/>
<dbReference type="Gene3D" id="3.40.50.2000">
    <property type="entry name" value="Glycogen Phosphorylase B"/>
    <property type="match status" value="1"/>
</dbReference>
<name>A0A0G0HB18_9BACT</name>
<comment type="caution">
    <text evidence="2">The sequence shown here is derived from an EMBL/GenBank/DDBJ whole genome shotgun (WGS) entry which is preliminary data.</text>
</comment>
<reference evidence="2 3" key="1">
    <citation type="journal article" date="2015" name="Nature">
        <title>rRNA introns, odd ribosomes, and small enigmatic genomes across a large radiation of phyla.</title>
        <authorList>
            <person name="Brown C.T."/>
            <person name="Hug L.A."/>
            <person name="Thomas B.C."/>
            <person name="Sharon I."/>
            <person name="Castelle C.J."/>
            <person name="Singh A."/>
            <person name="Wilkins M.J."/>
            <person name="Williams K.H."/>
            <person name="Banfield J.F."/>
        </authorList>
    </citation>
    <scope>NUCLEOTIDE SEQUENCE [LARGE SCALE GENOMIC DNA]</scope>
</reference>
<feature type="coiled-coil region" evidence="1">
    <location>
        <begin position="348"/>
        <end position="382"/>
    </location>
</feature>